<dbReference type="InterPro" id="IPR028012">
    <property type="entry name" value="Rua1_C"/>
</dbReference>
<gene>
    <name evidence="2" type="ORF">H312_02816</name>
</gene>
<dbReference type="HOGENOM" id="CLU_128868_0_0_1"/>
<feature type="domain" description="Transcription regulator Rua1 C-terminal" evidence="1">
    <location>
        <begin position="64"/>
        <end position="161"/>
    </location>
</feature>
<evidence type="ECO:0000259" key="1">
    <source>
        <dbReference type="Pfam" id="PF14616"/>
    </source>
</evidence>
<sequence length="164" mass="19670">MRSKKVLYLDEIIPYTSNGDYILEENLDDVFQYDDFIKTIDTQTMHPLIENKDNSCEAATKANDREPYKPALTRKLGLGKEGYCRECDKWFRLKTSSYWYHMNFIHGINSDGKKYPEPKIKIGIDRLESFCKICKKWIFLGTKRGTKSYRFTWFKHWQKNHKKF</sequence>
<accession>A0A059EYG1</accession>
<protein>
    <recommendedName>
        <fullName evidence="1">Transcription regulator Rua1 C-terminal domain-containing protein</fullName>
    </recommendedName>
</protein>
<keyword evidence="3" id="KW-1185">Reference proteome</keyword>
<evidence type="ECO:0000313" key="2">
    <source>
        <dbReference type="EMBL" id="KCZ79789.1"/>
    </source>
</evidence>
<reference evidence="3" key="1">
    <citation type="submission" date="2013-02" db="EMBL/GenBank/DDBJ databases">
        <authorList>
            <consortium name="The Broad Institute Genome Sequencing Platform"/>
            <person name="Cuomo C."/>
            <person name="Becnel J."/>
            <person name="Sanscrainte N."/>
            <person name="Walker B."/>
            <person name="Young S.K."/>
            <person name="Zeng Q."/>
            <person name="Gargeya S."/>
            <person name="Fitzgerald M."/>
            <person name="Haas B."/>
            <person name="Abouelleil A."/>
            <person name="Alvarado L."/>
            <person name="Arachchi H.M."/>
            <person name="Berlin A.M."/>
            <person name="Chapman S.B."/>
            <person name="Dewar J."/>
            <person name="Goldberg J."/>
            <person name="Griggs A."/>
            <person name="Gujja S."/>
            <person name="Hansen M."/>
            <person name="Howarth C."/>
            <person name="Imamovic A."/>
            <person name="Larimer J."/>
            <person name="McCowan C."/>
            <person name="Murphy C."/>
            <person name="Neiman D."/>
            <person name="Pearson M."/>
            <person name="Priest M."/>
            <person name="Roberts A."/>
            <person name="Saif S."/>
            <person name="Shea T."/>
            <person name="Sisk P."/>
            <person name="Sykes S."/>
            <person name="Wortman J."/>
            <person name="Nusbaum C."/>
            <person name="Birren B."/>
        </authorList>
    </citation>
    <scope>NUCLEOTIDE SEQUENCE [LARGE SCALE GENOMIC DNA]</scope>
    <source>
        <strain evidence="3">PRA339</strain>
    </source>
</reference>
<dbReference type="STRING" id="1288291.A0A059EYG1"/>
<dbReference type="PANTHER" id="PTHR28125">
    <property type="entry name" value="MEIOTIC EXPRESSION UP-REGULATED PROTEIN 26"/>
    <property type="match status" value="1"/>
</dbReference>
<dbReference type="EMBL" id="KK365230">
    <property type="protein sequence ID" value="KCZ79789.1"/>
    <property type="molecule type" value="Genomic_DNA"/>
</dbReference>
<dbReference type="PANTHER" id="PTHR28125:SF3">
    <property type="entry name" value="TRANSCRIPTION REGULATOR RUA1 C-TERMINAL DOMAIN-CONTAINING PROTEIN"/>
    <property type="match status" value="1"/>
</dbReference>
<evidence type="ECO:0000313" key="3">
    <source>
        <dbReference type="Proteomes" id="UP000030655"/>
    </source>
</evidence>
<proteinExistence type="predicted"/>
<organism evidence="2 3">
    <name type="scientific">Anncaliia algerae PRA339</name>
    <dbReference type="NCBI Taxonomy" id="1288291"/>
    <lineage>
        <taxon>Eukaryota</taxon>
        <taxon>Fungi</taxon>
        <taxon>Fungi incertae sedis</taxon>
        <taxon>Microsporidia</taxon>
        <taxon>Tubulinosematoidea</taxon>
        <taxon>Tubulinosematidae</taxon>
        <taxon>Anncaliia</taxon>
    </lineage>
</organism>
<dbReference type="AlphaFoldDB" id="A0A059EYG1"/>
<dbReference type="Pfam" id="PF14616">
    <property type="entry name" value="Rua1_C"/>
    <property type="match status" value="1"/>
</dbReference>
<name>A0A059EYG1_9MICR</name>
<reference evidence="2 3" key="2">
    <citation type="submission" date="2014-03" db="EMBL/GenBank/DDBJ databases">
        <title>The Genome Sequence of Anncaliia algerae insect isolate PRA339.</title>
        <authorList>
            <consortium name="The Broad Institute Genome Sequencing Platform"/>
            <consortium name="The Broad Institute Genome Sequencing Center for Infectious Disease"/>
            <person name="Cuomo C."/>
            <person name="Becnel J."/>
            <person name="Sanscrainte N."/>
            <person name="Walker B."/>
            <person name="Young S.K."/>
            <person name="Zeng Q."/>
            <person name="Gargeya S."/>
            <person name="Fitzgerald M."/>
            <person name="Haas B."/>
            <person name="Abouelleil A."/>
            <person name="Alvarado L."/>
            <person name="Arachchi H.M."/>
            <person name="Berlin A.M."/>
            <person name="Chapman S.B."/>
            <person name="Dewar J."/>
            <person name="Goldberg J."/>
            <person name="Griggs A."/>
            <person name="Gujja S."/>
            <person name="Hansen M."/>
            <person name="Howarth C."/>
            <person name="Imamovic A."/>
            <person name="Larimer J."/>
            <person name="McCowan C."/>
            <person name="Murphy C."/>
            <person name="Neiman D."/>
            <person name="Pearson M."/>
            <person name="Priest M."/>
            <person name="Roberts A."/>
            <person name="Saif S."/>
            <person name="Shea T."/>
            <person name="Sisk P."/>
            <person name="Sykes S."/>
            <person name="Wortman J."/>
            <person name="Nusbaum C."/>
            <person name="Birren B."/>
        </authorList>
    </citation>
    <scope>NUCLEOTIDE SEQUENCE [LARGE SCALE GENOMIC DNA]</scope>
    <source>
        <strain evidence="2 3">PRA339</strain>
    </source>
</reference>
<dbReference type="VEuPathDB" id="MicrosporidiaDB:H312_02816"/>
<dbReference type="OrthoDB" id="5595379at2759"/>
<dbReference type="Proteomes" id="UP000030655">
    <property type="component" value="Unassembled WGS sequence"/>
</dbReference>